<dbReference type="RefSeq" id="WP_092153142.1">
    <property type="nucleotide sequence ID" value="NZ_FNBX01000005.1"/>
</dbReference>
<dbReference type="SUPFAM" id="SSF53955">
    <property type="entry name" value="Lysozyme-like"/>
    <property type="match status" value="1"/>
</dbReference>
<dbReference type="InterPro" id="IPR023346">
    <property type="entry name" value="Lysozyme-like_dom_sf"/>
</dbReference>
<dbReference type="STRING" id="571438.SAMN05192586_10513"/>
<accession>A0A1G7KVP1</accession>
<sequence>MPAAAFQTAHAFTAQWEGGLDDHPADPGGVTNHGVSLRWVQDLARQAKEECLRQQRGCHDCARRATAACPCYELDLDTDGDVDADDIRACTKAQAQALFKKHFWDALGCAALPLPLAVTLYDGAVNQGPARAVRQMQRAMNETGEAQLDSYTAIAEDGLMGERTAELAEALAAAGLHWFAARRALRLREAFYRDLAARRPSMKVFLAGWRNRVRALNDYLARLEREED</sequence>
<dbReference type="Pfam" id="PF09374">
    <property type="entry name" value="PG_binding_3"/>
    <property type="match status" value="1"/>
</dbReference>
<dbReference type="InterPro" id="IPR008565">
    <property type="entry name" value="TtsA-like_GH18_dom"/>
</dbReference>
<dbReference type="OrthoDB" id="5359795at2"/>
<dbReference type="EMBL" id="FNBX01000005">
    <property type="protein sequence ID" value="SDF41144.1"/>
    <property type="molecule type" value="Genomic_DNA"/>
</dbReference>
<reference evidence="4" key="1">
    <citation type="submission" date="2016-10" db="EMBL/GenBank/DDBJ databases">
        <authorList>
            <person name="Varghese N."/>
            <person name="Submissions S."/>
        </authorList>
    </citation>
    <scope>NUCLEOTIDE SEQUENCE [LARGE SCALE GENOMIC DNA]</scope>
    <source>
        <strain evidence="4">KHC7</strain>
    </source>
</reference>
<gene>
    <name evidence="3" type="ORF">SAMN05192586_10513</name>
</gene>
<evidence type="ECO:0000259" key="1">
    <source>
        <dbReference type="Pfam" id="PF05838"/>
    </source>
</evidence>
<proteinExistence type="predicted"/>
<evidence type="ECO:0000313" key="3">
    <source>
        <dbReference type="EMBL" id="SDF41144.1"/>
    </source>
</evidence>
<dbReference type="Proteomes" id="UP000199355">
    <property type="component" value="Unassembled WGS sequence"/>
</dbReference>
<dbReference type="InterPro" id="IPR018247">
    <property type="entry name" value="EF_Hand_1_Ca_BS"/>
</dbReference>
<keyword evidence="4" id="KW-1185">Reference proteome</keyword>
<dbReference type="Pfam" id="PF05838">
    <property type="entry name" value="Glyco_hydro_108"/>
    <property type="match status" value="1"/>
</dbReference>
<feature type="domain" description="TtsA-like Glycoside hydrolase family 108" evidence="1">
    <location>
        <begin position="12"/>
        <end position="128"/>
    </location>
</feature>
<evidence type="ECO:0000313" key="4">
    <source>
        <dbReference type="Proteomes" id="UP000199355"/>
    </source>
</evidence>
<dbReference type="Gene3D" id="1.20.141.10">
    <property type="entry name" value="Chitosanase, subunit A, domain 1"/>
    <property type="match status" value="1"/>
</dbReference>
<dbReference type="InterPro" id="IPR018537">
    <property type="entry name" value="Peptidoglycan-bd_3"/>
</dbReference>
<name>A0A1G7KVP1_9BACT</name>
<organism evidence="3 4">
    <name type="scientific">Desulfovibrio legallii</name>
    <dbReference type="NCBI Taxonomy" id="571438"/>
    <lineage>
        <taxon>Bacteria</taxon>
        <taxon>Pseudomonadati</taxon>
        <taxon>Thermodesulfobacteriota</taxon>
        <taxon>Desulfovibrionia</taxon>
        <taxon>Desulfovibrionales</taxon>
        <taxon>Desulfovibrionaceae</taxon>
        <taxon>Desulfovibrio</taxon>
    </lineage>
</organism>
<dbReference type="AlphaFoldDB" id="A0A1G7KVP1"/>
<dbReference type="PROSITE" id="PS00018">
    <property type="entry name" value="EF_HAND_1"/>
    <property type="match status" value="1"/>
</dbReference>
<feature type="domain" description="Peptidoglycan binding" evidence="2">
    <location>
        <begin position="132"/>
        <end position="212"/>
    </location>
</feature>
<evidence type="ECO:0000259" key="2">
    <source>
        <dbReference type="Pfam" id="PF09374"/>
    </source>
</evidence>
<protein>
    <submittedName>
        <fullName evidence="3">Predicted Peptidoglycan domain-containing protein</fullName>
    </submittedName>
</protein>